<dbReference type="SMART" id="SM00881">
    <property type="entry name" value="CoA_binding"/>
    <property type="match status" value="1"/>
</dbReference>
<dbReference type="Gene3D" id="3.40.50.261">
    <property type="entry name" value="Succinyl-CoA synthetase domains"/>
    <property type="match status" value="2"/>
</dbReference>
<dbReference type="Proteomes" id="UP000242699">
    <property type="component" value="Unassembled WGS sequence"/>
</dbReference>
<sequence>MHQLLSPRSLALVGVSPDTGKIAGRLLPILDHYRYQGPIYPVNPLHPTIGEYPCYPGLADLPEAPEVAAVLVPRSAVVPLVQQAVQCAVPYVVIFISGFAETRTKGVSLTRHIASSIQGSGTRVLGPNSEGFFDLQAGVPLSFSPIIDPIPGRVPLPKGSTVVLSQSGGLGFAISAQLANHGVGIRAVMTTGNELDLDLPDFIRYYANVDDVRQIVLFLERAKDLGRWSQALHEARQRGKSVWAVAIGQSPVAAQAISHHTGTSPVHYEEFSALFQTEQIPRLDDMDTLIDAVRGTQFAKSGAHTHHVAILTASGGGGIWCADLAVRYGLDVSPPSEDLANRLRSILPP</sequence>
<evidence type="ECO:0000313" key="2">
    <source>
        <dbReference type="EMBL" id="PSR25904.1"/>
    </source>
</evidence>
<proteinExistence type="predicted"/>
<dbReference type="PANTHER" id="PTHR42793:SF1">
    <property type="entry name" value="PEPTIDYL-LYSINE N-ACETYLTRANSFERASE PATZ"/>
    <property type="match status" value="1"/>
</dbReference>
<comment type="caution">
    <text evidence="2">The sequence shown here is derived from an EMBL/GenBank/DDBJ whole genome shotgun (WGS) entry which is preliminary data.</text>
</comment>
<organism evidence="2 3">
    <name type="scientific">Sulfobacillus benefaciens</name>
    <dbReference type="NCBI Taxonomy" id="453960"/>
    <lineage>
        <taxon>Bacteria</taxon>
        <taxon>Bacillati</taxon>
        <taxon>Bacillota</taxon>
        <taxon>Clostridia</taxon>
        <taxon>Eubacteriales</taxon>
        <taxon>Clostridiales Family XVII. Incertae Sedis</taxon>
        <taxon>Sulfobacillus</taxon>
    </lineage>
</organism>
<dbReference type="EMBL" id="PXYT01000047">
    <property type="protein sequence ID" value="PSR25904.1"/>
    <property type="molecule type" value="Genomic_DNA"/>
</dbReference>
<feature type="domain" description="CoA-binding" evidence="1">
    <location>
        <begin position="4"/>
        <end position="99"/>
    </location>
</feature>
<gene>
    <name evidence="2" type="ORF">C7B43_15615</name>
</gene>
<reference evidence="2 3" key="1">
    <citation type="journal article" date="2014" name="BMC Genomics">
        <title>Comparison of environmental and isolate Sulfobacillus genomes reveals diverse carbon, sulfur, nitrogen, and hydrogen metabolisms.</title>
        <authorList>
            <person name="Justice N.B."/>
            <person name="Norman A."/>
            <person name="Brown C.T."/>
            <person name="Singh A."/>
            <person name="Thomas B.C."/>
            <person name="Banfield J.F."/>
        </authorList>
    </citation>
    <scope>NUCLEOTIDE SEQUENCE [LARGE SCALE GENOMIC DNA]</scope>
    <source>
        <strain evidence="2">AMDSBA1</strain>
    </source>
</reference>
<evidence type="ECO:0000313" key="3">
    <source>
        <dbReference type="Proteomes" id="UP000242699"/>
    </source>
</evidence>
<dbReference type="Pfam" id="PF13607">
    <property type="entry name" value="Succ_CoA_lig"/>
    <property type="match status" value="1"/>
</dbReference>
<dbReference type="AlphaFoldDB" id="A0A2T2WUJ0"/>
<dbReference type="InterPro" id="IPR003781">
    <property type="entry name" value="CoA-bd"/>
</dbReference>
<evidence type="ECO:0000259" key="1">
    <source>
        <dbReference type="SMART" id="SM00881"/>
    </source>
</evidence>
<accession>A0A2T2WUJ0</accession>
<dbReference type="SUPFAM" id="SSF51735">
    <property type="entry name" value="NAD(P)-binding Rossmann-fold domains"/>
    <property type="match status" value="1"/>
</dbReference>
<dbReference type="InterPro" id="IPR016102">
    <property type="entry name" value="Succinyl-CoA_synth-like"/>
</dbReference>
<protein>
    <recommendedName>
        <fullName evidence="1">CoA-binding domain-containing protein</fullName>
    </recommendedName>
</protein>
<dbReference type="Pfam" id="PF13380">
    <property type="entry name" value="CoA_binding_2"/>
    <property type="match status" value="1"/>
</dbReference>
<dbReference type="Gene3D" id="3.40.50.720">
    <property type="entry name" value="NAD(P)-binding Rossmann-like Domain"/>
    <property type="match status" value="1"/>
</dbReference>
<dbReference type="InterPro" id="IPR032875">
    <property type="entry name" value="Succ_CoA_lig_flav_dom"/>
</dbReference>
<name>A0A2T2WUJ0_9FIRM</name>
<dbReference type="InterPro" id="IPR036291">
    <property type="entry name" value="NAD(P)-bd_dom_sf"/>
</dbReference>
<dbReference type="SUPFAM" id="SSF52210">
    <property type="entry name" value="Succinyl-CoA synthetase domains"/>
    <property type="match status" value="2"/>
</dbReference>
<dbReference type="PANTHER" id="PTHR42793">
    <property type="entry name" value="COA BINDING DOMAIN CONTAINING PROTEIN"/>
    <property type="match status" value="1"/>
</dbReference>